<dbReference type="GO" id="GO:0051864">
    <property type="term" value="F:histone H3K36 demethylase activity"/>
    <property type="evidence" value="ECO:0007669"/>
    <property type="project" value="TreeGrafter"/>
</dbReference>
<protein>
    <submittedName>
        <fullName evidence="4">JmjC domain, hydroxylase-domain-containing protein</fullName>
    </submittedName>
</protein>
<evidence type="ECO:0000259" key="2">
    <source>
        <dbReference type="PROSITE" id="PS51183"/>
    </source>
</evidence>
<proteinExistence type="predicted"/>
<feature type="non-terminal residue" evidence="4">
    <location>
        <position position="1"/>
    </location>
</feature>
<dbReference type="PROSITE" id="PS51184">
    <property type="entry name" value="JMJC"/>
    <property type="match status" value="1"/>
</dbReference>
<accession>A0AA38H249</accession>
<dbReference type="PANTHER" id="PTHR10694">
    <property type="entry name" value="LYSINE-SPECIFIC DEMETHYLASE"/>
    <property type="match status" value="1"/>
</dbReference>
<dbReference type="InterPro" id="IPR003347">
    <property type="entry name" value="JmjC_dom"/>
</dbReference>
<dbReference type="GO" id="GO:0032454">
    <property type="term" value="F:histone H3K9 demethylase activity"/>
    <property type="evidence" value="ECO:0007669"/>
    <property type="project" value="TreeGrafter"/>
</dbReference>
<dbReference type="Gene3D" id="2.60.120.650">
    <property type="entry name" value="Cupin"/>
    <property type="match status" value="2"/>
</dbReference>
<dbReference type="SMART" id="SM00545">
    <property type="entry name" value="JmjN"/>
    <property type="match status" value="1"/>
</dbReference>
<comment type="caution">
    <text evidence="4">The sequence shown here is derived from an EMBL/GenBank/DDBJ whole genome shotgun (WGS) entry which is preliminary data.</text>
</comment>
<feature type="domain" description="JmjN" evidence="2">
    <location>
        <begin position="18"/>
        <end position="59"/>
    </location>
</feature>
<organism evidence="4 5">
    <name type="scientific">Dioszegia hungarica</name>
    <dbReference type="NCBI Taxonomy" id="4972"/>
    <lineage>
        <taxon>Eukaryota</taxon>
        <taxon>Fungi</taxon>
        <taxon>Dikarya</taxon>
        <taxon>Basidiomycota</taxon>
        <taxon>Agaricomycotina</taxon>
        <taxon>Tremellomycetes</taxon>
        <taxon>Tremellales</taxon>
        <taxon>Bulleribasidiaceae</taxon>
        <taxon>Dioszegia</taxon>
    </lineage>
</organism>
<dbReference type="SUPFAM" id="SSF51197">
    <property type="entry name" value="Clavaminate synthase-like"/>
    <property type="match status" value="1"/>
</dbReference>
<dbReference type="Proteomes" id="UP001164286">
    <property type="component" value="Unassembled WGS sequence"/>
</dbReference>
<name>A0AA38H249_9TREE</name>
<dbReference type="RefSeq" id="XP_052942169.1">
    <property type="nucleotide sequence ID" value="XM_053086242.1"/>
</dbReference>
<evidence type="ECO:0000256" key="1">
    <source>
        <dbReference type="SAM" id="MobiDB-lite"/>
    </source>
</evidence>
<dbReference type="InterPro" id="IPR003349">
    <property type="entry name" value="JmjN"/>
</dbReference>
<dbReference type="GO" id="GO:0000785">
    <property type="term" value="C:chromatin"/>
    <property type="evidence" value="ECO:0007669"/>
    <property type="project" value="TreeGrafter"/>
</dbReference>
<feature type="domain" description="JmjC" evidence="3">
    <location>
        <begin position="273"/>
        <end position="435"/>
    </location>
</feature>
<dbReference type="Pfam" id="PF02373">
    <property type="entry name" value="JmjC"/>
    <property type="match status" value="1"/>
</dbReference>
<feature type="compositionally biased region" description="Basic and acidic residues" evidence="1">
    <location>
        <begin position="122"/>
        <end position="164"/>
    </location>
</feature>
<evidence type="ECO:0000313" key="5">
    <source>
        <dbReference type="Proteomes" id="UP001164286"/>
    </source>
</evidence>
<dbReference type="AlphaFoldDB" id="A0AA38H249"/>
<dbReference type="PROSITE" id="PS51183">
    <property type="entry name" value="JMJN"/>
    <property type="match status" value="1"/>
</dbReference>
<dbReference type="GO" id="GO:0005634">
    <property type="term" value="C:nucleus"/>
    <property type="evidence" value="ECO:0007669"/>
    <property type="project" value="TreeGrafter"/>
</dbReference>
<dbReference type="PANTHER" id="PTHR10694:SF7">
    <property type="entry name" value="[HISTONE H3]-TRIMETHYL-L-LYSINE(9) DEMETHYLASE"/>
    <property type="match status" value="1"/>
</dbReference>
<evidence type="ECO:0000259" key="3">
    <source>
        <dbReference type="PROSITE" id="PS51184"/>
    </source>
</evidence>
<gene>
    <name evidence="4" type="ORF">MKK02DRAFT_20335</name>
</gene>
<dbReference type="Pfam" id="PF02375">
    <property type="entry name" value="JmjN"/>
    <property type="match status" value="1"/>
</dbReference>
<dbReference type="EMBL" id="JAKWFO010000014">
    <property type="protein sequence ID" value="KAI9632392.1"/>
    <property type="molecule type" value="Genomic_DNA"/>
</dbReference>
<keyword evidence="5" id="KW-1185">Reference proteome</keyword>
<feature type="region of interest" description="Disordered" evidence="1">
    <location>
        <begin position="117"/>
        <end position="212"/>
    </location>
</feature>
<evidence type="ECO:0000313" key="4">
    <source>
        <dbReference type="EMBL" id="KAI9632392.1"/>
    </source>
</evidence>
<dbReference type="GO" id="GO:0010468">
    <property type="term" value="P:regulation of gene expression"/>
    <property type="evidence" value="ECO:0007669"/>
    <property type="project" value="TreeGrafter"/>
</dbReference>
<reference evidence="4" key="1">
    <citation type="journal article" date="2022" name="G3 (Bethesda)">
        <title>High quality genome of the basidiomycete yeast Dioszegia hungarica PDD-24b-2 isolated from cloud water.</title>
        <authorList>
            <person name="Jarrige D."/>
            <person name="Haridas S."/>
            <person name="Bleykasten-Grosshans C."/>
            <person name="Joly M."/>
            <person name="Nadalig T."/>
            <person name="Sancelme M."/>
            <person name="Vuilleumier S."/>
            <person name="Grigoriev I.V."/>
            <person name="Amato P."/>
            <person name="Bringel F."/>
        </authorList>
    </citation>
    <scope>NUCLEOTIDE SEQUENCE</scope>
    <source>
        <strain evidence="4">PDD-24b-2</strain>
    </source>
</reference>
<sequence>PEDEFLSPEDDPLALRGIPVFRPTMEEFMDFEGYINKTAPWGMRSGIAKIIPPAEWTDNLPPMSSRTLSQVHIKSPIQQNMMGTAGIFRAQNIEKNKTRPLSVKEWFEKCQDDKFVGPSPKIYERDSREAAQAREEAAREKKEKWARKKEEKLRRKEERARADDEAGAVPKEDADLEMEESNGDGGDGVPALDAPSSGSSHSSPEPPKTPEEDALDEWYQTTDFNKAWLPKNTVPEDYTLEACAKLQEKYWKTMGMGEPSWYGADLMQGSLFADKETPWNVAHLPNLLDRINCVVPGVNEPYLYFGMWRATFAWHVEDMDLFSINFIHFGAPKFWYAIPQMQADHFERFLANEFPLDSRECDQFIRHKSMAISPTRLKDAQTRVNMLVHKQGEFVITYPRGYHAGFNLGFNCAESVNFATDDWVDYGRKAKHCKCVNFR</sequence>
<dbReference type="GeneID" id="77725443"/>
<dbReference type="SMART" id="SM00558">
    <property type="entry name" value="JmjC"/>
    <property type="match status" value="1"/>
</dbReference>